<dbReference type="RefSeq" id="WP_031037881.1">
    <property type="nucleotide sequence ID" value="NZ_BNEF01000003.1"/>
</dbReference>
<evidence type="ECO:0000313" key="2">
    <source>
        <dbReference type="Proteomes" id="UP000758701"/>
    </source>
</evidence>
<sequence>MTSDGGWSDLKEMLPVGMLVTGEVVDVRSFGVIFRIAEYPDVVAVADTISILWRGDIALREKWPTKGDVLAASIVGHTEHNRQIKLRLHCDGLPDQ</sequence>
<reference evidence="1 2" key="1">
    <citation type="submission" date="2021-06" db="EMBL/GenBank/DDBJ databases">
        <title>Ecological speciation of a Streptomyces species isolated from different habitats and geographic origins.</title>
        <authorList>
            <person name="Wang J."/>
        </authorList>
    </citation>
    <scope>NUCLEOTIDE SEQUENCE [LARGE SCALE GENOMIC DNA]</scope>
    <source>
        <strain evidence="1 2">FXJ8.012</strain>
    </source>
</reference>
<name>A0ABS7W203_STROV</name>
<evidence type="ECO:0008006" key="3">
    <source>
        <dbReference type="Google" id="ProtNLM"/>
    </source>
</evidence>
<evidence type="ECO:0000313" key="1">
    <source>
        <dbReference type="EMBL" id="MBZ6152019.1"/>
    </source>
</evidence>
<protein>
    <recommendedName>
        <fullName evidence="3">S1 motif domain-containing protein</fullName>
    </recommendedName>
</protein>
<organism evidence="1 2">
    <name type="scientific">Streptomyces olivaceus</name>
    <dbReference type="NCBI Taxonomy" id="47716"/>
    <lineage>
        <taxon>Bacteria</taxon>
        <taxon>Bacillati</taxon>
        <taxon>Actinomycetota</taxon>
        <taxon>Actinomycetes</taxon>
        <taxon>Kitasatosporales</taxon>
        <taxon>Streptomycetaceae</taxon>
        <taxon>Streptomyces</taxon>
    </lineage>
</organism>
<dbReference type="EMBL" id="JAHSTP010000004">
    <property type="protein sequence ID" value="MBZ6152019.1"/>
    <property type="molecule type" value="Genomic_DNA"/>
</dbReference>
<dbReference type="Gene3D" id="2.40.50.140">
    <property type="entry name" value="Nucleic acid-binding proteins"/>
    <property type="match status" value="1"/>
</dbReference>
<comment type="caution">
    <text evidence="1">The sequence shown here is derived from an EMBL/GenBank/DDBJ whole genome shotgun (WGS) entry which is preliminary data.</text>
</comment>
<dbReference type="SUPFAM" id="SSF50249">
    <property type="entry name" value="Nucleic acid-binding proteins"/>
    <property type="match status" value="1"/>
</dbReference>
<gene>
    <name evidence="1" type="ORF">KVH32_12725</name>
</gene>
<proteinExistence type="predicted"/>
<keyword evidence="2" id="KW-1185">Reference proteome</keyword>
<accession>A0ABS7W203</accession>
<dbReference type="Proteomes" id="UP000758701">
    <property type="component" value="Unassembled WGS sequence"/>
</dbReference>
<dbReference type="InterPro" id="IPR012340">
    <property type="entry name" value="NA-bd_OB-fold"/>
</dbReference>